<dbReference type="PANTHER" id="PTHR30543:SF21">
    <property type="entry name" value="NAD(P)H-DEPENDENT FMN REDUCTASE LOT6"/>
    <property type="match status" value="1"/>
</dbReference>
<evidence type="ECO:0000313" key="2">
    <source>
        <dbReference type="EMBL" id="NYG36040.1"/>
    </source>
</evidence>
<keyword evidence="3" id="KW-1185">Reference proteome</keyword>
<evidence type="ECO:0000313" key="3">
    <source>
        <dbReference type="Proteomes" id="UP000592181"/>
    </source>
</evidence>
<dbReference type="InterPro" id="IPR050712">
    <property type="entry name" value="NAD(P)H-dep_reductase"/>
</dbReference>
<evidence type="ECO:0000259" key="1">
    <source>
        <dbReference type="Pfam" id="PF03358"/>
    </source>
</evidence>
<dbReference type="InterPro" id="IPR005025">
    <property type="entry name" value="FMN_Rdtase-like_dom"/>
</dbReference>
<proteinExistence type="predicted"/>
<reference evidence="2 3" key="1">
    <citation type="submission" date="2020-07" db="EMBL/GenBank/DDBJ databases">
        <title>Sequencing the genomes of 1000 actinobacteria strains.</title>
        <authorList>
            <person name="Klenk H.-P."/>
        </authorList>
    </citation>
    <scope>NUCLEOTIDE SEQUENCE [LARGE SCALE GENOMIC DNA]</scope>
    <source>
        <strain evidence="2 3">DSM 24723</strain>
    </source>
</reference>
<dbReference type="PANTHER" id="PTHR30543">
    <property type="entry name" value="CHROMATE REDUCTASE"/>
    <property type="match status" value="1"/>
</dbReference>
<dbReference type="GO" id="GO:0010181">
    <property type="term" value="F:FMN binding"/>
    <property type="evidence" value="ECO:0007669"/>
    <property type="project" value="TreeGrafter"/>
</dbReference>
<dbReference type="InterPro" id="IPR029039">
    <property type="entry name" value="Flavoprotein-like_sf"/>
</dbReference>
<organism evidence="2 3">
    <name type="scientific">Janibacter alkaliphilus</name>
    <dbReference type="NCBI Taxonomy" id="1069963"/>
    <lineage>
        <taxon>Bacteria</taxon>
        <taxon>Bacillati</taxon>
        <taxon>Actinomycetota</taxon>
        <taxon>Actinomycetes</taxon>
        <taxon>Micrococcales</taxon>
        <taxon>Intrasporangiaceae</taxon>
        <taxon>Janibacter</taxon>
    </lineage>
</organism>
<comment type="caution">
    <text evidence="2">The sequence shown here is derived from an EMBL/GenBank/DDBJ whole genome shotgun (WGS) entry which is preliminary data.</text>
</comment>
<dbReference type="AlphaFoldDB" id="A0A852X3Y1"/>
<dbReference type="Proteomes" id="UP000592181">
    <property type="component" value="Unassembled WGS sequence"/>
</dbReference>
<dbReference type="Pfam" id="PF03358">
    <property type="entry name" value="FMN_red"/>
    <property type="match status" value="1"/>
</dbReference>
<dbReference type="SUPFAM" id="SSF52218">
    <property type="entry name" value="Flavoproteins"/>
    <property type="match status" value="1"/>
</dbReference>
<dbReference type="RefSeq" id="WP_179461608.1">
    <property type="nucleotide sequence ID" value="NZ_JACBZX010000001.1"/>
</dbReference>
<dbReference type="GO" id="GO:0016491">
    <property type="term" value="F:oxidoreductase activity"/>
    <property type="evidence" value="ECO:0007669"/>
    <property type="project" value="InterPro"/>
</dbReference>
<gene>
    <name evidence="2" type="ORF">BJY28_000509</name>
</gene>
<accession>A0A852X3Y1</accession>
<dbReference type="Gene3D" id="3.40.50.360">
    <property type="match status" value="1"/>
</dbReference>
<sequence>MKIAVICGSTRPSRVGEQVADWVMRQTEGREDATYELVDLMSYELELLNEPTIPGAAKRQYENPATRRWSETIDAFDGYVFVTPEYNHGVPAALKNAFDVLYPEWGYKSLALVSYGADGGVRAVEQWRTIAANAQMHVVRGQLSMSTFTDFDGEVFTPQERRAKEMSSLLTQLVRWSGATATLR</sequence>
<feature type="domain" description="NADPH-dependent FMN reductase-like" evidence="1">
    <location>
        <begin position="1"/>
        <end position="149"/>
    </location>
</feature>
<protein>
    <submittedName>
        <fullName evidence="2">NAD(P)H-dependent FMN reductase</fullName>
    </submittedName>
</protein>
<name>A0A852X3Y1_9MICO</name>
<dbReference type="GO" id="GO:0005829">
    <property type="term" value="C:cytosol"/>
    <property type="evidence" value="ECO:0007669"/>
    <property type="project" value="TreeGrafter"/>
</dbReference>
<dbReference type="EMBL" id="JACBZX010000001">
    <property type="protein sequence ID" value="NYG36040.1"/>
    <property type="molecule type" value="Genomic_DNA"/>
</dbReference>